<evidence type="ECO:0000313" key="1">
    <source>
        <dbReference type="EMBL" id="MBB4632605.1"/>
    </source>
</evidence>
<keyword evidence="2" id="KW-1185">Reference proteome</keyword>
<organism evidence="1 2">
    <name type="scientific">Sphingosinicella soli</name>
    <dbReference type="NCBI Taxonomy" id="333708"/>
    <lineage>
        <taxon>Bacteria</taxon>
        <taxon>Pseudomonadati</taxon>
        <taxon>Pseudomonadota</taxon>
        <taxon>Alphaproteobacteria</taxon>
        <taxon>Sphingomonadales</taxon>
        <taxon>Sphingosinicellaceae</taxon>
        <taxon>Sphingosinicella</taxon>
    </lineage>
</organism>
<gene>
    <name evidence="1" type="ORF">GGQ98_002231</name>
</gene>
<evidence type="ECO:0000313" key="2">
    <source>
        <dbReference type="Proteomes" id="UP000566324"/>
    </source>
</evidence>
<dbReference type="InterPro" id="IPR014543">
    <property type="entry name" value="UCP028291"/>
</dbReference>
<reference evidence="1 2" key="1">
    <citation type="submission" date="2020-08" db="EMBL/GenBank/DDBJ databases">
        <title>Genomic Encyclopedia of Type Strains, Phase IV (KMG-IV): sequencing the most valuable type-strain genomes for metagenomic binning, comparative biology and taxonomic classification.</title>
        <authorList>
            <person name="Goeker M."/>
        </authorList>
    </citation>
    <scope>NUCLEOTIDE SEQUENCE [LARGE SCALE GENOMIC DNA]</scope>
    <source>
        <strain evidence="1 2">DSM 17328</strain>
    </source>
</reference>
<dbReference type="RefSeq" id="WP_184069451.1">
    <property type="nucleotide sequence ID" value="NZ_JACHNZ010000024.1"/>
</dbReference>
<name>A0A7W7B237_9SPHN</name>
<evidence type="ECO:0008006" key="3">
    <source>
        <dbReference type="Google" id="ProtNLM"/>
    </source>
</evidence>
<dbReference type="Proteomes" id="UP000566324">
    <property type="component" value="Unassembled WGS sequence"/>
</dbReference>
<dbReference type="EMBL" id="JACHNZ010000024">
    <property type="protein sequence ID" value="MBB4632605.1"/>
    <property type="molecule type" value="Genomic_DNA"/>
</dbReference>
<sequence>MATATAAVPTTSGSRYMQQLCKHWSHQFAVTFDAEQGRVAFPEATVIMTAGPEALAVVLDADDPAVLEKMKGVVASHLDRFAFREAPLTFRWLTA</sequence>
<protein>
    <recommendedName>
        <fullName evidence="3">DUF2218 domain-containing protein</fullName>
    </recommendedName>
</protein>
<dbReference type="Pfam" id="PF09981">
    <property type="entry name" value="DUF2218"/>
    <property type="match status" value="1"/>
</dbReference>
<proteinExistence type="predicted"/>
<dbReference type="Gene3D" id="3.30.310.50">
    <property type="entry name" value="Alpha-D-phosphohexomutase, C-terminal domain"/>
    <property type="match status" value="1"/>
</dbReference>
<comment type="caution">
    <text evidence="1">The sequence shown here is derived from an EMBL/GenBank/DDBJ whole genome shotgun (WGS) entry which is preliminary data.</text>
</comment>
<dbReference type="PIRSF" id="PIRSF028291">
    <property type="entry name" value="UCP028291"/>
    <property type="match status" value="1"/>
</dbReference>
<accession>A0A7W7B237</accession>
<dbReference type="AlphaFoldDB" id="A0A7W7B237"/>